<dbReference type="InterPro" id="IPR036890">
    <property type="entry name" value="HATPase_C_sf"/>
</dbReference>
<dbReference type="Proteomes" id="UP000069030">
    <property type="component" value="Chromosome"/>
</dbReference>
<evidence type="ECO:0008006" key="3">
    <source>
        <dbReference type="Google" id="ProtNLM"/>
    </source>
</evidence>
<dbReference type="KEGG" id="mod:AS202_19630"/>
<name>A0AAI8G6M0_9FLAO</name>
<dbReference type="EMBL" id="CP013690">
    <property type="protein sequence ID" value="ALU28220.1"/>
    <property type="molecule type" value="Genomic_DNA"/>
</dbReference>
<proteinExistence type="predicted"/>
<sequence>MSNNVSITTNGIKKVLKNYKYTTALVEYFWNGFDAKANIIEFNYLYDELGKITHMEIKDNGTGMPRELIDDKFSPFLDSEKAIQITSPKHTSVMHGKNGIGRLTFFTFAHNVKWITTYSNENKLVSNSIEINVENLRNYKVNTVLPVRDNTGTTVFFSNIFIDKKDIEEFFIPFLKREFCWFLELNKSYSIKINGVKLDYSDLKHKSSCSIKIVTPDLNSEFEIDFIQWNEALNKEYSKIYFLNSKTQEVYKDYTSLNKKADNFYHSVYIKSAFFNNYTFAPTKDHDQISIFNEAKSNKDYKYVIEEVTKFLRIKRKDFIKDVASRYIEGFEKNGILPDYKNEWEYKYKRIELIETLKGFYEVQPTLFTTLNIDQKKTFVRLIDALLDSNERESLFKIIEEVVELNSEERKDLANLFQTTSLSKITETIKLLEDRYRTVYALKDLVFNKDLQANEVNHLQKFIESHYWLFGEQFHLITAAEPKFEEALRRYNYLLYEKDEVRYIDHKHKNKEMDIFACRQNVLNNKIENIVIELKHPNINLGMKEYSQLSEYLNVITKQSDFNASNMYWEFYLIGNKFDTSGTIKNMINSNKGHGLNSLVLNIEDGRIKVFVKTWSEIFTEFEIKHKYLNDKLVFERDKLINTQKNPNQIVEHYSKNSTVQPKELTLIKTNTR</sequence>
<protein>
    <recommendedName>
        <fullName evidence="3">Histidine kinase/HSP90-like ATPase domain-containing protein</fullName>
    </recommendedName>
</protein>
<dbReference type="RefSeq" id="WP_058699991.1">
    <property type="nucleotide sequence ID" value="NZ_CP013690.1"/>
</dbReference>
<evidence type="ECO:0000313" key="1">
    <source>
        <dbReference type="EMBL" id="ALU28220.1"/>
    </source>
</evidence>
<evidence type="ECO:0000313" key="2">
    <source>
        <dbReference type="Proteomes" id="UP000069030"/>
    </source>
</evidence>
<dbReference type="SUPFAM" id="SSF55874">
    <property type="entry name" value="ATPase domain of HSP90 chaperone/DNA topoisomerase II/histidine kinase"/>
    <property type="match status" value="1"/>
</dbReference>
<organism evidence="1 2">
    <name type="scientific">Myroides odoratimimus</name>
    <dbReference type="NCBI Taxonomy" id="76832"/>
    <lineage>
        <taxon>Bacteria</taxon>
        <taxon>Pseudomonadati</taxon>
        <taxon>Bacteroidota</taxon>
        <taxon>Flavobacteriia</taxon>
        <taxon>Flavobacteriales</taxon>
        <taxon>Flavobacteriaceae</taxon>
        <taxon>Myroides</taxon>
    </lineage>
</organism>
<accession>A0AAI8G6M0</accession>
<reference evidence="1 2" key="1">
    <citation type="journal article" date="2016" name="J. Zhejiang Univ. Sci. B">
        <title>Antibiotic resistance mechanisms of Myroides sp.</title>
        <authorList>
            <person name="Hu S."/>
            <person name="Yuan S."/>
            <person name="Qu H."/>
            <person name="Jiang T."/>
            <person name="Zhou Y."/>
            <person name="Wang M."/>
            <person name="Ming D."/>
        </authorList>
    </citation>
    <scope>NUCLEOTIDE SEQUENCE [LARGE SCALE GENOMIC DNA]</scope>
    <source>
        <strain evidence="1 2">PR63039</strain>
    </source>
</reference>
<dbReference type="Pfam" id="PF13589">
    <property type="entry name" value="HATPase_c_3"/>
    <property type="match status" value="1"/>
</dbReference>
<dbReference type="AlphaFoldDB" id="A0AAI8G6M0"/>
<dbReference type="Gene3D" id="3.30.565.10">
    <property type="entry name" value="Histidine kinase-like ATPase, C-terminal domain"/>
    <property type="match status" value="1"/>
</dbReference>
<gene>
    <name evidence="1" type="ORF">AS202_19630</name>
</gene>